<evidence type="ECO:0000256" key="6">
    <source>
        <dbReference type="ARBA" id="ARBA00022777"/>
    </source>
</evidence>
<dbReference type="SMART" id="SM00388">
    <property type="entry name" value="HisKA"/>
    <property type="match status" value="1"/>
</dbReference>
<dbReference type="GO" id="GO:0005524">
    <property type="term" value="F:ATP binding"/>
    <property type="evidence" value="ECO:0007669"/>
    <property type="project" value="UniProtKB-KW"/>
</dbReference>
<dbReference type="GO" id="GO:0000155">
    <property type="term" value="F:phosphorelay sensor kinase activity"/>
    <property type="evidence" value="ECO:0007669"/>
    <property type="project" value="InterPro"/>
</dbReference>
<dbReference type="CDD" id="cd00075">
    <property type="entry name" value="HATPase"/>
    <property type="match status" value="1"/>
</dbReference>
<dbReference type="InterPro" id="IPR036890">
    <property type="entry name" value="HATPase_C_sf"/>
</dbReference>
<evidence type="ECO:0000259" key="9">
    <source>
        <dbReference type="PROSITE" id="PS50109"/>
    </source>
</evidence>
<proteinExistence type="predicted"/>
<dbReference type="OrthoDB" id="1931120at2"/>
<dbReference type="EMBL" id="FNGA01000001">
    <property type="protein sequence ID" value="SDK55621.1"/>
    <property type="molecule type" value="Genomic_DNA"/>
</dbReference>
<dbReference type="AlphaFoldDB" id="A0A1G9CVE0"/>
<evidence type="ECO:0000259" key="10">
    <source>
        <dbReference type="PROSITE" id="PS50113"/>
    </source>
</evidence>
<evidence type="ECO:0000313" key="11">
    <source>
        <dbReference type="EMBL" id="SDK55621.1"/>
    </source>
</evidence>
<dbReference type="PANTHER" id="PTHR43065:SF10">
    <property type="entry name" value="PEROXIDE STRESS-ACTIVATED HISTIDINE KINASE MAK3"/>
    <property type="match status" value="1"/>
</dbReference>
<dbReference type="InterPro" id="IPR004358">
    <property type="entry name" value="Sig_transdc_His_kin-like_C"/>
</dbReference>
<comment type="catalytic activity">
    <reaction evidence="1">
        <text>ATP + protein L-histidine = ADP + protein N-phospho-L-histidine.</text>
        <dbReference type="EC" id="2.7.13.3"/>
    </reaction>
</comment>
<dbReference type="SUPFAM" id="SSF55785">
    <property type="entry name" value="PYP-like sensor domain (PAS domain)"/>
    <property type="match status" value="1"/>
</dbReference>
<evidence type="ECO:0000256" key="3">
    <source>
        <dbReference type="ARBA" id="ARBA00022553"/>
    </source>
</evidence>
<keyword evidence="3" id="KW-0597">Phosphoprotein</keyword>
<dbReference type="InterPro" id="IPR003594">
    <property type="entry name" value="HATPase_dom"/>
</dbReference>
<feature type="domain" description="PAC" evidence="10">
    <location>
        <begin position="206"/>
        <end position="261"/>
    </location>
</feature>
<feature type="domain" description="Histidine kinase" evidence="9">
    <location>
        <begin position="274"/>
        <end position="481"/>
    </location>
</feature>
<keyword evidence="12" id="KW-1185">Reference proteome</keyword>
<keyword evidence="5" id="KW-0547">Nucleotide-binding</keyword>
<dbReference type="EC" id="2.7.13.3" evidence="2"/>
<evidence type="ECO:0000256" key="1">
    <source>
        <dbReference type="ARBA" id="ARBA00000085"/>
    </source>
</evidence>
<dbReference type="Gene3D" id="1.10.287.130">
    <property type="match status" value="1"/>
</dbReference>
<accession>A0A1G9CVE0</accession>
<organism evidence="11 12">
    <name type="scientific">Maridesulfovibrio ferrireducens</name>
    <dbReference type="NCBI Taxonomy" id="246191"/>
    <lineage>
        <taxon>Bacteria</taxon>
        <taxon>Pseudomonadati</taxon>
        <taxon>Thermodesulfobacteriota</taxon>
        <taxon>Desulfovibrionia</taxon>
        <taxon>Desulfovibrionales</taxon>
        <taxon>Desulfovibrionaceae</taxon>
        <taxon>Maridesulfovibrio</taxon>
    </lineage>
</organism>
<dbReference type="RefSeq" id="WP_092158432.1">
    <property type="nucleotide sequence ID" value="NZ_FNGA01000001.1"/>
</dbReference>
<dbReference type="SMART" id="SM00387">
    <property type="entry name" value="HATPase_c"/>
    <property type="match status" value="1"/>
</dbReference>
<keyword evidence="8" id="KW-0902">Two-component regulatory system</keyword>
<evidence type="ECO:0000313" key="12">
    <source>
        <dbReference type="Proteomes" id="UP000199053"/>
    </source>
</evidence>
<keyword evidence="4" id="KW-0808">Transferase</keyword>
<dbReference type="InterPro" id="IPR003661">
    <property type="entry name" value="HisK_dim/P_dom"/>
</dbReference>
<dbReference type="PROSITE" id="PS50113">
    <property type="entry name" value="PAC"/>
    <property type="match status" value="1"/>
</dbReference>
<evidence type="ECO:0000256" key="7">
    <source>
        <dbReference type="ARBA" id="ARBA00022840"/>
    </source>
</evidence>
<evidence type="ECO:0000256" key="2">
    <source>
        <dbReference type="ARBA" id="ARBA00012438"/>
    </source>
</evidence>
<dbReference type="Pfam" id="PF00512">
    <property type="entry name" value="HisKA"/>
    <property type="match status" value="1"/>
</dbReference>
<dbReference type="PROSITE" id="PS50109">
    <property type="entry name" value="HIS_KIN"/>
    <property type="match status" value="1"/>
</dbReference>
<dbReference type="Pfam" id="PF02518">
    <property type="entry name" value="HATPase_c"/>
    <property type="match status" value="1"/>
</dbReference>
<sequence>MFESLLRETHCDYIGILGDSAVISSLVQLLRESKREEDDIKLIAGVLADYKANGVAADFDIPIYEQIEDMLTSHPEITMVFELSGDHSRVNTLRKILPAHISLVELPAARFFLKLQATDRLWVACKVDLMQTQALFKCVVDQLPEEIMIIGSTGMIVDCNKHFSDLVGEEIRKIRNKNPLKYYESIATVCPVKNGVIDVGAMEKGKRGELMLSEEDSEGKVNFFRIYIYPISDEQVGRVVQLVIMRRNITQRTLMEQRLRQAERMATVGELAAYVAHEIRNPLVAMGGFAKVLMKNMSIDHDGHEKIEIIFEEAKRLETLLKDILSFVRSHDTEIAAFNVNDEVEGAMRLLSLECKQQGVDVEFDLDSHNPVGQGAAEQVKQCLINLVMNAMEAMPDGGLIRVATGVTDDRVWLKVSDDGPGIPAAKRERVFDPFYSTKINGNGLGLSMVKKIMEDFGGEIELVSREGEGTSVTLFLPPPMAVA</sequence>
<dbReference type="InterPro" id="IPR000700">
    <property type="entry name" value="PAS-assoc_C"/>
</dbReference>
<dbReference type="PANTHER" id="PTHR43065">
    <property type="entry name" value="SENSOR HISTIDINE KINASE"/>
    <property type="match status" value="1"/>
</dbReference>
<reference evidence="12" key="1">
    <citation type="submission" date="2016-10" db="EMBL/GenBank/DDBJ databases">
        <authorList>
            <person name="Varghese N."/>
            <person name="Submissions S."/>
        </authorList>
    </citation>
    <scope>NUCLEOTIDE SEQUENCE [LARGE SCALE GENOMIC DNA]</scope>
    <source>
        <strain evidence="12">DSM 16995</strain>
    </source>
</reference>
<dbReference type="Gene3D" id="3.30.450.20">
    <property type="entry name" value="PAS domain"/>
    <property type="match status" value="1"/>
</dbReference>
<evidence type="ECO:0000256" key="4">
    <source>
        <dbReference type="ARBA" id="ARBA00022679"/>
    </source>
</evidence>
<gene>
    <name evidence="11" type="ORF">SAMN05660337_0807</name>
</gene>
<dbReference type="InterPro" id="IPR036097">
    <property type="entry name" value="HisK_dim/P_sf"/>
</dbReference>
<dbReference type="SUPFAM" id="SSF47384">
    <property type="entry name" value="Homodimeric domain of signal transducing histidine kinase"/>
    <property type="match status" value="1"/>
</dbReference>
<dbReference type="Proteomes" id="UP000199053">
    <property type="component" value="Unassembled WGS sequence"/>
</dbReference>
<dbReference type="CDD" id="cd00082">
    <property type="entry name" value="HisKA"/>
    <property type="match status" value="1"/>
</dbReference>
<name>A0A1G9CVE0_9BACT</name>
<evidence type="ECO:0000256" key="5">
    <source>
        <dbReference type="ARBA" id="ARBA00022741"/>
    </source>
</evidence>
<protein>
    <recommendedName>
        <fullName evidence="2">histidine kinase</fullName>
        <ecNumber evidence="2">2.7.13.3</ecNumber>
    </recommendedName>
</protein>
<dbReference type="PRINTS" id="PR00344">
    <property type="entry name" value="BCTRLSENSOR"/>
</dbReference>
<dbReference type="STRING" id="246191.SAMN05660337_0807"/>
<keyword evidence="7" id="KW-0067">ATP-binding</keyword>
<dbReference type="SUPFAM" id="SSF55874">
    <property type="entry name" value="ATPase domain of HSP90 chaperone/DNA topoisomerase II/histidine kinase"/>
    <property type="match status" value="1"/>
</dbReference>
<dbReference type="InterPro" id="IPR005467">
    <property type="entry name" value="His_kinase_dom"/>
</dbReference>
<dbReference type="Gene3D" id="3.30.565.10">
    <property type="entry name" value="Histidine kinase-like ATPase, C-terminal domain"/>
    <property type="match status" value="1"/>
</dbReference>
<dbReference type="InterPro" id="IPR035965">
    <property type="entry name" value="PAS-like_dom_sf"/>
</dbReference>
<evidence type="ECO:0000256" key="8">
    <source>
        <dbReference type="ARBA" id="ARBA00023012"/>
    </source>
</evidence>
<keyword evidence="6 11" id="KW-0418">Kinase</keyword>